<dbReference type="InterPro" id="IPR055170">
    <property type="entry name" value="GFO_IDH_MocA-like_dom"/>
</dbReference>
<comment type="caution">
    <text evidence="3">The sequence shown here is derived from an EMBL/GenBank/DDBJ whole genome shotgun (WGS) entry which is preliminary data.</text>
</comment>
<dbReference type="GO" id="GO:0000166">
    <property type="term" value="F:nucleotide binding"/>
    <property type="evidence" value="ECO:0007669"/>
    <property type="project" value="InterPro"/>
</dbReference>
<sequence>MIRLGIVGCGRILNAHLQGLLRLIEKGVDDFRVTALVARNRDDALMFARRGEGPTPRPPVLDPSTGDPLAAPHTYVTDLHSDTDAAIFTDFREMVASDTVDAVIDLTALDVHHLVADSALGAGLHVHTQKPLAISVRAGQRMIRQAKDNNCVLGVFENVRQSLSGRAAAWAVATGRIGAPQLVISGSLGGLWSPTKVVAETPWRHQKVRGGGGGTIDIGVHQFHGLRHVFGEVAWVSAHTPTLEPNRYMPGDTNRANPVAVDVDDTHLACFGFENGAIGQLLWSWGLHGPPVEVTGAPAFYGTEGAIVGGQLHSPSGTSANLVELYQQEITSEEKDRHFPLGLTDGFAIQGLDFLTAIKEQGQIETSGHEGLMDLACSFAMIESSHLKRQVTLDEVLDNSADGYQREIDEYHKLI</sequence>
<dbReference type="PANTHER" id="PTHR42840:SF5">
    <property type="entry name" value="NAD(P)-BINDING ROSSMANN-FOLD SUPERFAMILY PROTEIN"/>
    <property type="match status" value="1"/>
</dbReference>
<dbReference type="GO" id="GO:0016491">
    <property type="term" value="F:oxidoreductase activity"/>
    <property type="evidence" value="ECO:0007669"/>
    <property type="project" value="TreeGrafter"/>
</dbReference>
<dbReference type="AlphaFoldDB" id="A0A6B1DU58"/>
<dbReference type="GO" id="GO:0006740">
    <property type="term" value="P:NADPH regeneration"/>
    <property type="evidence" value="ECO:0007669"/>
    <property type="project" value="TreeGrafter"/>
</dbReference>
<proteinExistence type="predicted"/>
<feature type="domain" description="Gfo/Idh/MocA-like oxidoreductase N-terminal" evidence="1">
    <location>
        <begin position="80"/>
        <end position="155"/>
    </location>
</feature>
<dbReference type="Pfam" id="PF22725">
    <property type="entry name" value="GFO_IDH_MocA_C3"/>
    <property type="match status" value="1"/>
</dbReference>
<evidence type="ECO:0000259" key="2">
    <source>
        <dbReference type="Pfam" id="PF22725"/>
    </source>
</evidence>
<dbReference type="Pfam" id="PF01408">
    <property type="entry name" value="GFO_IDH_MocA"/>
    <property type="match status" value="1"/>
</dbReference>
<dbReference type="InterPro" id="IPR000683">
    <property type="entry name" value="Gfo/Idh/MocA-like_OxRdtase_N"/>
</dbReference>
<reference evidence="3" key="1">
    <citation type="submission" date="2019-09" db="EMBL/GenBank/DDBJ databases">
        <title>Characterisation of the sponge microbiome using genome-centric metagenomics.</title>
        <authorList>
            <person name="Engelberts J.P."/>
            <person name="Robbins S.J."/>
            <person name="De Goeij J.M."/>
            <person name="Aranda M."/>
            <person name="Bell S.C."/>
            <person name="Webster N.S."/>
        </authorList>
    </citation>
    <scope>NUCLEOTIDE SEQUENCE</scope>
    <source>
        <strain evidence="3">SB0662_bin_9</strain>
    </source>
</reference>
<evidence type="ECO:0000259" key="1">
    <source>
        <dbReference type="Pfam" id="PF01408"/>
    </source>
</evidence>
<dbReference type="Gene3D" id="3.30.360.10">
    <property type="entry name" value="Dihydrodipicolinate Reductase, domain 2"/>
    <property type="match status" value="1"/>
</dbReference>
<dbReference type="EMBL" id="VXPY01000053">
    <property type="protein sequence ID" value="MYD90242.1"/>
    <property type="molecule type" value="Genomic_DNA"/>
</dbReference>
<dbReference type="GO" id="GO:0005737">
    <property type="term" value="C:cytoplasm"/>
    <property type="evidence" value="ECO:0007669"/>
    <property type="project" value="TreeGrafter"/>
</dbReference>
<dbReference type="SUPFAM" id="SSF51735">
    <property type="entry name" value="NAD(P)-binding Rossmann-fold domains"/>
    <property type="match status" value="1"/>
</dbReference>
<gene>
    <name evidence="3" type="ORF">F4Y08_07870</name>
</gene>
<dbReference type="InterPro" id="IPR036291">
    <property type="entry name" value="NAD(P)-bd_dom_sf"/>
</dbReference>
<accession>A0A6B1DU58</accession>
<organism evidence="3">
    <name type="scientific">Caldilineaceae bacterium SB0662_bin_9</name>
    <dbReference type="NCBI Taxonomy" id="2605258"/>
    <lineage>
        <taxon>Bacteria</taxon>
        <taxon>Bacillati</taxon>
        <taxon>Chloroflexota</taxon>
        <taxon>Caldilineae</taxon>
        <taxon>Caldilineales</taxon>
        <taxon>Caldilineaceae</taxon>
    </lineage>
</organism>
<evidence type="ECO:0000313" key="3">
    <source>
        <dbReference type="EMBL" id="MYD90242.1"/>
    </source>
</evidence>
<protein>
    <submittedName>
        <fullName evidence="3">Gfo/Idh/MocA family oxidoreductase</fullName>
    </submittedName>
</protein>
<name>A0A6B1DU58_9CHLR</name>
<dbReference type="PANTHER" id="PTHR42840">
    <property type="entry name" value="NAD(P)-BINDING ROSSMANN-FOLD SUPERFAMILY PROTEIN-RELATED"/>
    <property type="match status" value="1"/>
</dbReference>
<dbReference type="Gene3D" id="3.40.50.720">
    <property type="entry name" value="NAD(P)-binding Rossmann-like Domain"/>
    <property type="match status" value="1"/>
</dbReference>
<dbReference type="SUPFAM" id="SSF55347">
    <property type="entry name" value="Glyceraldehyde-3-phosphate dehydrogenase-like, C-terminal domain"/>
    <property type="match status" value="1"/>
</dbReference>
<feature type="domain" description="GFO/IDH/MocA-like oxidoreductase" evidence="2">
    <location>
        <begin position="168"/>
        <end position="307"/>
    </location>
</feature>